<dbReference type="EMBL" id="DS231616">
    <property type="protein sequence ID" value="EDU44858.1"/>
    <property type="molecule type" value="Genomic_DNA"/>
</dbReference>
<sequence>MASENEFQLFTSLRYDPLLPTSEENSRQILNFVSPSPFYMLAYHRDRMVEAAQHFDFFEVEKKLQDGEALHAELLKRTQAHIQKSGKDEAMKLRLLYDKDANLTVEFTAVPAVPLSTLYPPSLDPPASIPEKHPANTFKPSPLTGGALTLGADDSLPAATSTPPPPPEWKIKLDTAPTPSSPFTLLKTTKREMYDQSRERALPENSAGPAYREVMLYNEVNELTEGTLTSLYLFRGGRWVTPPVGVPSGEFTSKTLKDDGADEGELRKPFAGRWGHSTRSAKVGAGGQRGTSRRWALGSGYCMEEPVSIDTVQVGEHVWCCVCSPFYEGSSRVCLHDVSMIQLK</sequence>
<dbReference type="InterPro" id="IPR001544">
    <property type="entry name" value="Aminotrans_IV"/>
</dbReference>
<dbReference type="InterPro" id="IPR043131">
    <property type="entry name" value="BCAT-like_N"/>
</dbReference>
<dbReference type="KEGG" id="ptrr:6340596"/>
<name>B2VY45_PYRTR</name>
<dbReference type="SUPFAM" id="SSF56752">
    <property type="entry name" value="D-aminoacid aminotransferase-like PLP-dependent enzymes"/>
    <property type="match status" value="1"/>
</dbReference>
<proteinExistence type="predicted"/>
<dbReference type="InParanoid" id="B2VY45"/>
<accession>B2VY45</accession>
<dbReference type="OrthoDB" id="5288718at2759"/>
<dbReference type="GeneID" id="6340596"/>
<feature type="region of interest" description="Disordered" evidence="1">
    <location>
        <begin position="124"/>
        <end position="183"/>
    </location>
</feature>
<dbReference type="AlphaFoldDB" id="B2VY45"/>
<feature type="region of interest" description="Disordered" evidence="1">
    <location>
        <begin position="250"/>
        <end position="288"/>
    </location>
</feature>
<protein>
    <recommendedName>
        <fullName evidence="4">Aminotran-4 domain containing protein</fullName>
    </recommendedName>
</protein>
<dbReference type="STRING" id="426418.B2VY45"/>
<dbReference type="Proteomes" id="UP000001471">
    <property type="component" value="Unassembled WGS sequence"/>
</dbReference>
<evidence type="ECO:0008006" key="4">
    <source>
        <dbReference type="Google" id="ProtNLM"/>
    </source>
</evidence>
<dbReference type="HOGENOM" id="CLU_020844_6_0_1"/>
<dbReference type="Gene3D" id="3.20.10.10">
    <property type="entry name" value="D-amino Acid Aminotransferase, subunit A, domain 2"/>
    <property type="match status" value="1"/>
</dbReference>
<evidence type="ECO:0000313" key="3">
    <source>
        <dbReference type="Proteomes" id="UP000001471"/>
    </source>
</evidence>
<organism evidence="2 3">
    <name type="scientific">Pyrenophora tritici-repentis (strain Pt-1C-BFP)</name>
    <name type="common">Wheat tan spot fungus</name>
    <name type="synonym">Drechslera tritici-repentis</name>
    <dbReference type="NCBI Taxonomy" id="426418"/>
    <lineage>
        <taxon>Eukaryota</taxon>
        <taxon>Fungi</taxon>
        <taxon>Dikarya</taxon>
        <taxon>Ascomycota</taxon>
        <taxon>Pezizomycotina</taxon>
        <taxon>Dothideomycetes</taxon>
        <taxon>Pleosporomycetidae</taxon>
        <taxon>Pleosporales</taxon>
        <taxon>Pleosporineae</taxon>
        <taxon>Pleosporaceae</taxon>
        <taxon>Pyrenophora</taxon>
    </lineage>
</organism>
<dbReference type="InterPro" id="IPR043132">
    <property type="entry name" value="BCAT-like_C"/>
</dbReference>
<dbReference type="InterPro" id="IPR036038">
    <property type="entry name" value="Aminotransferase-like"/>
</dbReference>
<dbReference type="Pfam" id="PF01063">
    <property type="entry name" value="Aminotran_4"/>
    <property type="match status" value="1"/>
</dbReference>
<reference evidence="3" key="1">
    <citation type="journal article" date="2013" name="G3 (Bethesda)">
        <title>Comparative genomics of a plant-pathogenic fungus, Pyrenophora tritici-repentis, reveals transduplication and the impact of repeat elements on pathogenicity and population divergence.</title>
        <authorList>
            <person name="Manning V.A."/>
            <person name="Pandelova I."/>
            <person name="Dhillon B."/>
            <person name="Wilhelm L.J."/>
            <person name="Goodwin S.B."/>
            <person name="Berlin A.M."/>
            <person name="Figueroa M."/>
            <person name="Freitag M."/>
            <person name="Hane J.K."/>
            <person name="Henrissat B."/>
            <person name="Holman W.H."/>
            <person name="Kodira C.D."/>
            <person name="Martin J."/>
            <person name="Oliver R.P."/>
            <person name="Robbertse B."/>
            <person name="Schackwitz W."/>
            <person name="Schwartz D.C."/>
            <person name="Spatafora J.W."/>
            <person name="Turgeon B.G."/>
            <person name="Yandava C."/>
            <person name="Young S."/>
            <person name="Zhou S."/>
            <person name="Zeng Q."/>
            <person name="Grigoriev I.V."/>
            <person name="Ma L.-J."/>
            <person name="Ciuffetti L.M."/>
        </authorList>
    </citation>
    <scope>NUCLEOTIDE SEQUENCE [LARGE SCALE GENOMIC DNA]</scope>
    <source>
        <strain evidence="3">Pt-1C-BFP</strain>
    </source>
</reference>
<evidence type="ECO:0000313" key="2">
    <source>
        <dbReference type="EMBL" id="EDU44858.1"/>
    </source>
</evidence>
<dbReference type="Gene3D" id="3.30.470.10">
    <property type="match status" value="1"/>
</dbReference>
<dbReference type="OMA" id="VWLSNGV"/>
<dbReference type="GO" id="GO:0003824">
    <property type="term" value="F:catalytic activity"/>
    <property type="evidence" value="ECO:0007669"/>
    <property type="project" value="InterPro"/>
</dbReference>
<evidence type="ECO:0000256" key="1">
    <source>
        <dbReference type="SAM" id="MobiDB-lite"/>
    </source>
</evidence>
<dbReference type="eggNOG" id="ENOG502QQMK">
    <property type="taxonomic scope" value="Eukaryota"/>
</dbReference>
<feature type="compositionally biased region" description="Basic and acidic residues" evidence="1">
    <location>
        <begin position="255"/>
        <end position="268"/>
    </location>
</feature>
<gene>
    <name evidence="2" type="ORF">PTRG_02335</name>
</gene>
<dbReference type="RefSeq" id="XP_001932668.2">
    <property type="nucleotide sequence ID" value="XM_001932633.2"/>
</dbReference>